<proteinExistence type="predicted"/>
<dbReference type="RefSeq" id="WP_218595413.1">
    <property type="nucleotide sequence ID" value="NZ_JADQDE010000335.1"/>
</dbReference>
<keyword evidence="4" id="KW-1185">Reference proteome</keyword>
<evidence type="ECO:0000256" key="1">
    <source>
        <dbReference type="SAM" id="MobiDB-lite"/>
    </source>
</evidence>
<dbReference type="PANTHER" id="PTHR34094:SF1">
    <property type="entry name" value="PROTEIN FAM185A"/>
    <property type="match status" value="1"/>
</dbReference>
<name>A0ABS6U4Q9_9PSEU</name>
<feature type="region of interest" description="Disordered" evidence="1">
    <location>
        <begin position="1"/>
        <end position="36"/>
    </location>
</feature>
<evidence type="ECO:0000313" key="3">
    <source>
        <dbReference type="EMBL" id="MBW0127194.1"/>
    </source>
</evidence>
<protein>
    <submittedName>
        <fullName evidence="3">DUF4097 family beta strand repeat protein</fullName>
    </submittedName>
</protein>
<comment type="caution">
    <text evidence="3">The sequence shown here is derived from an EMBL/GenBank/DDBJ whole genome shotgun (WGS) entry which is preliminary data.</text>
</comment>
<dbReference type="Proteomes" id="UP000694300">
    <property type="component" value="Unassembled WGS sequence"/>
</dbReference>
<reference evidence="3 4" key="1">
    <citation type="submission" date="2020-11" db="EMBL/GenBank/DDBJ databases">
        <title>Pseudonocardia abyssalis sp. nov. and Pseudonocardia oceani sp. nov., description and phylogenomic analysis of two novel actinomycetes isolated from the deep Southern Ocean.</title>
        <authorList>
            <person name="Parra J."/>
        </authorList>
    </citation>
    <scope>NUCLEOTIDE SEQUENCE [LARGE SCALE GENOMIC DNA]</scope>
    <source>
        <strain evidence="4">KRD185</strain>
    </source>
</reference>
<accession>A0ABS6U4Q9</accession>
<evidence type="ECO:0000259" key="2">
    <source>
        <dbReference type="Pfam" id="PF13349"/>
    </source>
</evidence>
<dbReference type="PANTHER" id="PTHR34094">
    <property type="match status" value="1"/>
</dbReference>
<evidence type="ECO:0000313" key="4">
    <source>
        <dbReference type="Proteomes" id="UP000694300"/>
    </source>
</evidence>
<organism evidence="3 4">
    <name type="scientific">Pseudonocardia oceani</name>
    <dbReference type="NCBI Taxonomy" id="2792013"/>
    <lineage>
        <taxon>Bacteria</taxon>
        <taxon>Bacillati</taxon>
        <taxon>Actinomycetota</taxon>
        <taxon>Actinomycetes</taxon>
        <taxon>Pseudonocardiales</taxon>
        <taxon>Pseudonocardiaceae</taxon>
        <taxon>Pseudonocardia</taxon>
    </lineage>
</organism>
<feature type="compositionally biased region" description="Basic and acidic residues" evidence="1">
    <location>
        <begin position="9"/>
        <end position="25"/>
    </location>
</feature>
<gene>
    <name evidence="3" type="ORF">I4I82_05805</name>
</gene>
<dbReference type="EMBL" id="JADQDF010000001">
    <property type="protein sequence ID" value="MBW0127194.1"/>
    <property type="molecule type" value="Genomic_DNA"/>
</dbReference>
<dbReference type="Pfam" id="PF13349">
    <property type="entry name" value="DUF4097"/>
    <property type="match status" value="1"/>
</dbReference>
<dbReference type="InterPro" id="IPR025164">
    <property type="entry name" value="Toastrack_DUF4097"/>
</dbReference>
<sequence>MSDDLINFAKDHFPDDGRDDGRDDGPSEPTVRQQSWPCDRPAELELTIDVGRIRVDLVTGDEVRVEVRHDPHAGGAVAQGIGGLMSWLGTGGAGFGIDPDQLVVDAVRAAEIAWSDSGRRLVVRSSQELPLRVVPLAVTVTAPQGSRLAARTGSGDVTVGGTAGWAAVRTGSGRVELGPVDGDADVTTGSGDVEVGAVAGRGRVRTGSGGVRIAAVRGSTEVRASSGDVEVLEVAADLGVRTGSGGVSVRDARAGSLDLTTGSGDLRVGVHGGVVAKLDLTSGSGRARSELEVGAVAPAVAGTLTVKGRTGSGDVLVTRAAVPV</sequence>
<feature type="domain" description="DUF4097" evidence="2">
    <location>
        <begin position="138"/>
        <end position="291"/>
    </location>
</feature>